<dbReference type="InterPro" id="IPR029069">
    <property type="entry name" value="HotDog_dom_sf"/>
</dbReference>
<dbReference type="Gene3D" id="1.10.10.10">
    <property type="entry name" value="Winged helix-like DNA-binding domain superfamily/Winged helix DNA-binding domain"/>
    <property type="match status" value="1"/>
</dbReference>
<dbReference type="GO" id="GO:0045717">
    <property type="term" value="P:negative regulation of fatty acid biosynthetic process"/>
    <property type="evidence" value="ECO:0007669"/>
    <property type="project" value="InterPro"/>
</dbReference>
<evidence type="ECO:0000256" key="6">
    <source>
        <dbReference type="ARBA" id="ARBA00023125"/>
    </source>
</evidence>
<dbReference type="EMBL" id="FMWL01000002">
    <property type="protein sequence ID" value="SCZ76927.1"/>
    <property type="molecule type" value="Genomic_DNA"/>
</dbReference>
<evidence type="ECO:0000256" key="4">
    <source>
        <dbReference type="ARBA" id="ARBA00023015"/>
    </source>
</evidence>
<keyword evidence="11" id="KW-1185">Reference proteome</keyword>
<evidence type="ECO:0000313" key="11">
    <source>
        <dbReference type="Proteomes" id="UP000199208"/>
    </source>
</evidence>
<dbReference type="Pfam" id="PF03061">
    <property type="entry name" value="4HBT"/>
    <property type="match status" value="1"/>
</dbReference>
<dbReference type="InterPro" id="IPR006683">
    <property type="entry name" value="Thioestr_dom"/>
</dbReference>
<keyword evidence="1" id="KW-0678">Repressor</keyword>
<organism evidence="10 11">
    <name type="scientific">Acidaminobacter hydrogenoformans DSM 2784</name>
    <dbReference type="NCBI Taxonomy" id="1120920"/>
    <lineage>
        <taxon>Bacteria</taxon>
        <taxon>Bacillati</taxon>
        <taxon>Bacillota</taxon>
        <taxon>Clostridia</taxon>
        <taxon>Peptostreptococcales</taxon>
        <taxon>Acidaminobacteraceae</taxon>
        <taxon>Acidaminobacter</taxon>
    </lineage>
</organism>
<keyword evidence="4" id="KW-0805">Transcription regulation</keyword>
<evidence type="ECO:0000256" key="5">
    <source>
        <dbReference type="ARBA" id="ARBA00023098"/>
    </source>
</evidence>
<dbReference type="Proteomes" id="UP000199208">
    <property type="component" value="Unassembled WGS sequence"/>
</dbReference>
<evidence type="ECO:0000256" key="8">
    <source>
        <dbReference type="ARBA" id="ARBA00023163"/>
    </source>
</evidence>
<dbReference type="InterPro" id="IPR017275">
    <property type="entry name" value="Transcription_factor_FapR"/>
</dbReference>
<evidence type="ECO:0000313" key="10">
    <source>
        <dbReference type="EMBL" id="SCZ76927.1"/>
    </source>
</evidence>
<dbReference type="GO" id="GO:0003700">
    <property type="term" value="F:DNA-binding transcription factor activity"/>
    <property type="evidence" value="ECO:0007669"/>
    <property type="project" value="InterPro"/>
</dbReference>
<evidence type="ECO:0000256" key="3">
    <source>
        <dbReference type="ARBA" id="ARBA00022832"/>
    </source>
</evidence>
<dbReference type="SUPFAM" id="SSF54637">
    <property type="entry name" value="Thioesterase/thiol ester dehydrase-isomerase"/>
    <property type="match status" value="1"/>
</dbReference>
<dbReference type="RefSeq" id="WP_092589285.1">
    <property type="nucleotide sequence ID" value="NZ_FMWL01000002.1"/>
</dbReference>
<accession>A0A1G5RSD2</accession>
<dbReference type="AlphaFoldDB" id="A0A1G5RSD2"/>
<feature type="domain" description="Thioesterase" evidence="9">
    <location>
        <begin position="117"/>
        <end position="172"/>
    </location>
</feature>
<keyword evidence="6" id="KW-0238">DNA-binding</keyword>
<dbReference type="InterPro" id="IPR036388">
    <property type="entry name" value="WH-like_DNA-bd_sf"/>
</dbReference>
<dbReference type="STRING" id="1120920.SAMN03080599_00477"/>
<gene>
    <name evidence="10" type="ORF">SAMN03080599_00477</name>
</gene>
<keyword evidence="2" id="KW-0444">Lipid biosynthesis</keyword>
<dbReference type="GO" id="GO:0045892">
    <property type="term" value="P:negative regulation of DNA-templated transcription"/>
    <property type="evidence" value="ECO:0007669"/>
    <property type="project" value="InterPro"/>
</dbReference>
<reference evidence="10" key="1">
    <citation type="submission" date="2016-10" db="EMBL/GenBank/DDBJ databases">
        <authorList>
            <person name="de Groot N.N."/>
        </authorList>
    </citation>
    <scope>NUCLEOTIDE SEQUENCE [LARGE SCALE GENOMIC DNA]</scope>
    <source>
        <strain evidence="10">DSM 2784</strain>
    </source>
</reference>
<evidence type="ECO:0000259" key="9">
    <source>
        <dbReference type="Pfam" id="PF03061"/>
    </source>
</evidence>
<dbReference type="Gene3D" id="3.10.129.10">
    <property type="entry name" value="Hotdog Thioesterase"/>
    <property type="match status" value="1"/>
</dbReference>
<keyword evidence="3" id="KW-0276">Fatty acid metabolism</keyword>
<evidence type="ECO:0000256" key="1">
    <source>
        <dbReference type="ARBA" id="ARBA00022491"/>
    </source>
</evidence>
<sequence length="190" mass="21393">MARLKKQERLNRLTEILSEDPFLTDEELSDTLGVSIQTIRLDRMQLNIPELRERVRKVATDNYDKVKTLGRSEIVGELIDLELNKRGISVLETDEALAFEKTKIVKGHYIFAMAESLAMAVIDAHVALTGVANIKYRVPVIAGQKLVAKAELVRVRGSEYFIHIKITSNQDQVFRGKFILVALDGSVIES</sequence>
<keyword evidence="5" id="KW-0443">Lipid metabolism</keyword>
<dbReference type="NCBIfam" id="NF003359">
    <property type="entry name" value="PRK04424.1"/>
    <property type="match status" value="1"/>
</dbReference>
<proteinExistence type="predicted"/>
<protein>
    <submittedName>
        <fullName evidence="10">Acyl-coenzyme A thioesterase PaaI, contains HGG motif</fullName>
    </submittedName>
</protein>
<dbReference type="OrthoDB" id="1706183at2"/>
<dbReference type="GO" id="GO:0003677">
    <property type="term" value="F:DNA binding"/>
    <property type="evidence" value="ECO:0007669"/>
    <property type="project" value="UniProtKB-KW"/>
</dbReference>
<keyword evidence="8" id="KW-0804">Transcription</keyword>
<keyword evidence="7" id="KW-0275">Fatty acid biosynthesis</keyword>
<dbReference type="PIRSF" id="PIRSF037733">
    <property type="entry name" value="Transcription_factor_FapR"/>
    <property type="match status" value="1"/>
</dbReference>
<dbReference type="GO" id="GO:0006633">
    <property type="term" value="P:fatty acid biosynthetic process"/>
    <property type="evidence" value="ECO:0007669"/>
    <property type="project" value="UniProtKB-KW"/>
</dbReference>
<evidence type="ECO:0000256" key="2">
    <source>
        <dbReference type="ARBA" id="ARBA00022516"/>
    </source>
</evidence>
<evidence type="ECO:0000256" key="7">
    <source>
        <dbReference type="ARBA" id="ARBA00023160"/>
    </source>
</evidence>
<name>A0A1G5RSD2_9FIRM</name>